<dbReference type="InterPro" id="IPR003604">
    <property type="entry name" value="Matrin/U1-like-C_Znf_C2H2"/>
</dbReference>
<evidence type="ECO:0000259" key="13">
    <source>
        <dbReference type="PROSITE" id="PS50157"/>
    </source>
</evidence>
<evidence type="ECO:0000256" key="7">
    <source>
        <dbReference type="ARBA" id="ARBA00023125"/>
    </source>
</evidence>
<dbReference type="PANTHER" id="PTHR16515:SF66">
    <property type="entry name" value="C2H2-TYPE DOMAIN-CONTAINING PROTEIN"/>
    <property type="match status" value="1"/>
</dbReference>
<evidence type="ECO:0000256" key="11">
    <source>
        <dbReference type="PROSITE-ProRule" id="PRU01263"/>
    </source>
</evidence>
<accession>B4JGY5</accession>
<keyword evidence="6" id="KW-0805">Transcription regulation</keyword>
<keyword evidence="5 11" id="KW-0862">Zinc</keyword>
<feature type="binding site" evidence="11">
    <location>
        <position position="54"/>
    </location>
    <ligand>
        <name>Zn(2+)</name>
        <dbReference type="ChEBI" id="CHEBI:29105"/>
    </ligand>
</feature>
<evidence type="ECO:0000256" key="12">
    <source>
        <dbReference type="SAM" id="MobiDB-lite"/>
    </source>
</evidence>
<keyword evidence="4 10" id="KW-0863">Zinc-finger</keyword>
<feature type="domain" description="C2H2-type" evidence="13">
    <location>
        <begin position="393"/>
        <end position="422"/>
    </location>
</feature>
<feature type="binding site" evidence="11">
    <location>
        <position position="8"/>
    </location>
    <ligand>
        <name>Zn(2+)</name>
        <dbReference type="ChEBI" id="CHEBI:29105"/>
    </ligand>
</feature>
<dbReference type="SMART" id="SM00451">
    <property type="entry name" value="ZnF_U1"/>
    <property type="match status" value="2"/>
</dbReference>
<dbReference type="HOGENOM" id="CLU_002678_94_3_1"/>
<keyword evidence="9" id="KW-0539">Nucleus</keyword>
<feature type="domain" description="C2H2-type" evidence="13">
    <location>
        <begin position="308"/>
        <end position="336"/>
    </location>
</feature>
<evidence type="ECO:0000256" key="5">
    <source>
        <dbReference type="ARBA" id="ARBA00022833"/>
    </source>
</evidence>
<dbReference type="eggNOG" id="KOG1721">
    <property type="taxonomic scope" value="Eukaryota"/>
</dbReference>
<dbReference type="Pfam" id="PF12874">
    <property type="entry name" value="zf-met"/>
    <property type="match status" value="1"/>
</dbReference>
<dbReference type="OrthoDB" id="8117402at2759"/>
<feature type="compositionally biased region" description="Basic residues" evidence="12">
    <location>
        <begin position="218"/>
        <end position="232"/>
    </location>
</feature>
<keyword evidence="8" id="KW-0804">Transcription</keyword>
<dbReference type="EMBL" id="CH916369">
    <property type="protein sequence ID" value="EDV93763.1"/>
    <property type="molecule type" value="Genomic_DNA"/>
</dbReference>
<dbReference type="FunFam" id="3.30.160.60:FF:001557">
    <property type="entry name" value="Transcription factor E4F1"/>
    <property type="match status" value="1"/>
</dbReference>
<gene>
    <name evidence="15" type="primary">Dgri\GH18112</name>
    <name evidence="15" type="ORF">Dgri_GH18112</name>
</gene>
<feature type="domain" description="ZAD" evidence="14">
    <location>
        <begin position="3"/>
        <end position="78"/>
    </location>
</feature>
<evidence type="ECO:0000256" key="8">
    <source>
        <dbReference type="ARBA" id="ARBA00023163"/>
    </source>
</evidence>
<dbReference type="InterPro" id="IPR013087">
    <property type="entry name" value="Znf_C2H2_type"/>
</dbReference>
<feature type="binding site" evidence="11">
    <location>
        <position position="5"/>
    </location>
    <ligand>
        <name>Zn(2+)</name>
        <dbReference type="ChEBI" id="CHEBI:29105"/>
    </ligand>
</feature>
<organism evidence="16">
    <name type="scientific">Drosophila grimshawi</name>
    <name type="common">Hawaiian fruit fly</name>
    <name type="synonym">Idiomyia grimshawi</name>
    <dbReference type="NCBI Taxonomy" id="7222"/>
    <lineage>
        <taxon>Eukaryota</taxon>
        <taxon>Metazoa</taxon>
        <taxon>Ecdysozoa</taxon>
        <taxon>Arthropoda</taxon>
        <taxon>Hexapoda</taxon>
        <taxon>Insecta</taxon>
        <taxon>Pterygota</taxon>
        <taxon>Neoptera</taxon>
        <taxon>Endopterygota</taxon>
        <taxon>Diptera</taxon>
        <taxon>Brachycera</taxon>
        <taxon>Muscomorpha</taxon>
        <taxon>Ephydroidea</taxon>
        <taxon>Drosophilidae</taxon>
        <taxon>Drosophila</taxon>
        <taxon>Hawaiian Drosophila</taxon>
    </lineage>
</organism>
<dbReference type="PhylomeDB" id="B4JGY5"/>
<dbReference type="InterPro" id="IPR050331">
    <property type="entry name" value="Zinc_finger"/>
</dbReference>
<feature type="binding site" evidence="11">
    <location>
        <position position="51"/>
    </location>
    <ligand>
        <name>Zn(2+)</name>
        <dbReference type="ChEBI" id="CHEBI:29105"/>
    </ligand>
</feature>
<keyword evidence="3" id="KW-0677">Repeat</keyword>
<dbReference type="Pfam" id="PF00096">
    <property type="entry name" value="zf-C2H2"/>
    <property type="match status" value="3"/>
</dbReference>
<evidence type="ECO:0000313" key="15">
    <source>
        <dbReference type="EMBL" id="EDV93763.1"/>
    </source>
</evidence>
<dbReference type="OMA" id="ICACCTL"/>
<dbReference type="PROSITE" id="PS51915">
    <property type="entry name" value="ZAD"/>
    <property type="match status" value="1"/>
</dbReference>
<dbReference type="InterPro" id="IPR012934">
    <property type="entry name" value="Znf_AD"/>
</dbReference>
<comment type="subcellular location">
    <subcellularLocation>
        <location evidence="1">Nucleus</location>
    </subcellularLocation>
</comment>
<dbReference type="SMR" id="B4JGY5"/>
<evidence type="ECO:0000256" key="2">
    <source>
        <dbReference type="ARBA" id="ARBA00022723"/>
    </source>
</evidence>
<dbReference type="InterPro" id="IPR036236">
    <property type="entry name" value="Znf_C2H2_sf"/>
</dbReference>
<feature type="region of interest" description="Disordered" evidence="12">
    <location>
        <begin position="218"/>
        <end position="246"/>
    </location>
</feature>
<dbReference type="Gene3D" id="3.30.160.60">
    <property type="entry name" value="Classic Zinc Finger"/>
    <property type="match status" value="5"/>
</dbReference>
<dbReference type="GO" id="GO:0003677">
    <property type="term" value="F:DNA binding"/>
    <property type="evidence" value="ECO:0007669"/>
    <property type="project" value="UniProtKB-KW"/>
</dbReference>
<dbReference type="PROSITE" id="PS00028">
    <property type="entry name" value="ZINC_FINGER_C2H2_1"/>
    <property type="match status" value="5"/>
</dbReference>
<evidence type="ECO:0000259" key="14">
    <source>
        <dbReference type="PROSITE" id="PS51915"/>
    </source>
</evidence>
<dbReference type="FunFam" id="3.30.160.60:FF:000624">
    <property type="entry name" value="zinc finger protein 697"/>
    <property type="match status" value="2"/>
</dbReference>
<evidence type="ECO:0000313" key="16">
    <source>
        <dbReference type="Proteomes" id="UP000001070"/>
    </source>
</evidence>
<keyword evidence="2 11" id="KW-0479">Metal-binding</keyword>
<evidence type="ECO:0000256" key="4">
    <source>
        <dbReference type="ARBA" id="ARBA00022771"/>
    </source>
</evidence>
<proteinExistence type="predicted"/>
<feature type="domain" description="C2H2-type" evidence="13">
    <location>
        <begin position="280"/>
        <end position="307"/>
    </location>
</feature>
<dbReference type="SUPFAM" id="SSF57667">
    <property type="entry name" value="beta-beta-alpha zinc fingers"/>
    <property type="match status" value="3"/>
</dbReference>
<dbReference type="KEGG" id="dgr:6563002"/>
<dbReference type="AlphaFoldDB" id="B4JGY5"/>
<sequence length="426" mass="49590">MPVQCRTCASVIYNMNAKNLFEIENSEILMSIKLVAGTTLERRPDLPSHICACCMLDLKVAAYRMKVFRDRCIKTQEELLSCSSRLEQPFEEEYSDIGYDDEAKQELDTDYDELPIAIDKLEENEVSDVEDDELIEFEEDNNNPTDMESDLNEDTSEDVDSLIKSVQNEIDNICRYSSDSQETLEDFRELSDNDDDCMDLFTDTTNPTIFNNVPNKTIHQKTNRRPNRKKCKQLSTESNSDAAGHDSNTIHRVKKTYTSWKNLTEEEIVERRRQRRRGDYVCDQCGRHFNDQSNFKLHLLRHSGVKNFKCGQCSKLYYTEHLLQLHERIVHQGERPYACKYCDKTFNSSTTRVMHERSHTNTRPYSCDYCGKSFISASGLKRHDLTHNGVRPYYCSICDKSFQRNTHLKAHLRSKLHASRETNIGL</sequence>
<evidence type="ECO:0000256" key="1">
    <source>
        <dbReference type="ARBA" id="ARBA00004123"/>
    </source>
</evidence>
<evidence type="ECO:0000256" key="10">
    <source>
        <dbReference type="PROSITE-ProRule" id="PRU00042"/>
    </source>
</evidence>
<evidence type="ECO:0000256" key="6">
    <source>
        <dbReference type="ARBA" id="ARBA00023015"/>
    </source>
</evidence>
<evidence type="ECO:0000256" key="3">
    <source>
        <dbReference type="ARBA" id="ARBA00022737"/>
    </source>
</evidence>
<protein>
    <submittedName>
        <fullName evidence="15">GH18112</fullName>
    </submittedName>
</protein>
<reference evidence="15 16" key="1">
    <citation type="journal article" date="2007" name="Nature">
        <title>Evolution of genes and genomes on the Drosophila phylogeny.</title>
        <authorList>
            <consortium name="Drosophila 12 Genomes Consortium"/>
            <person name="Clark A.G."/>
            <person name="Eisen M.B."/>
            <person name="Smith D.R."/>
            <person name="Bergman C.M."/>
            <person name="Oliver B."/>
            <person name="Markow T.A."/>
            <person name="Kaufman T.C."/>
            <person name="Kellis M."/>
            <person name="Gelbart W."/>
            <person name="Iyer V.N."/>
            <person name="Pollard D.A."/>
            <person name="Sackton T.B."/>
            <person name="Larracuente A.M."/>
            <person name="Singh N.D."/>
            <person name="Abad J.P."/>
            <person name="Abt D.N."/>
            <person name="Adryan B."/>
            <person name="Aguade M."/>
            <person name="Akashi H."/>
            <person name="Anderson W.W."/>
            <person name="Aquadro C.F."/>
            <person name="Ardell D.H."/>
            <person name="Arguello R."/>
            <person name="Artieri C.G."/>
            <person name="Barbash D.A."/>
            <person name="Barker D."/>
            <person name="Barsanti P."/>
            <person name="Batterham P."/>
            <person name="Batzoglou S."/>
            <person name="Begun D."/>
            <person name="Bhutkar A."/>
            <person name="Blanco E."/>
            <person name="Bosak S.A."/>
            <person name="Bradley R.K."/>
            <person name="Brand A.D."/>
            <person name="Brent M.R."/>
            <person name="Brooks A.N."/>
            <person name="Brown R.H."/>
            <person name="Butlin R.K."/>
            <person name="Caggese C."/>
            <person name="Calvi B.R."/>
            <person name="Bernardo de Carvalho A."/>
            <person name="Caspi A."/>
            <person name="Castrezana S."/>
            <person name="Celniker S.E."/>
            <person name="Chang J.L."/>
            <person name="Chapple C."/>
            <person name="Chatterji S."/>
            <person name="Chinwalla A."/>
            <person name="Civetta A."/>
            <person name="Clifton S.W."/>
            <person name="Comeron J.M."/>
            <person name="Costello J.C."/>
            <person name="Coyne J.A."/>
            <person name="Daub J."/>
            <person name="David R.G."/>
            <person name="Delcher A.L."/>
            <person name="Delehaunty K."/>
            <person name="Do C.B."/>
            <person name="Ebling H."/>
            <person name="Edwards K."/>
            <person name="Eickbush T."/>
            <person name="Evans J.D."/>
            <person name="Filipski A."/>
            <person name="Findeiss S."/>
            <person name="Freyhult E."/>
            <person name="Fulton L."/>
            <person name="Fulton R."/>
            <person name="Garcia A.C."/>
            <person name="Gardiner A."/>
            <person name="Garfield D.A."/>
            <person name="Garvin B.E."/>
            <person name="Gibson G."/>
            <person name="Gilbert D."/>
            <person name="Gnerre S."/>
            <person name="Godfrey J."/>
            <person name="Good R."/>
            <person name="Gotea V."/>
            <person name="Gravely B."/>
            <person name="Greenberg A.J."/>
            <person name="Griffiths-Jones S."/>
            <person name="Gross S."/>
            <person name="Guigo R."/>
            <person name="Gustafson E.A."/>
            <person name="Haerty W."/>
            <person name="Hahn M.W."/>
            <person name="Halligan D.L."/>
            <person name="Halpern A.L."/>
            <person name="Halter G.M."/>
            <person name="Han M.V."/>
            <person name="Heger A."/>
            <person name="Hillier L."/>
            <person name="Hinrichs A.S."/>
            <person name="Holmes I."/>
            <person name="Hoskins R.A."/>
            <person name="Hubisz M.J."/>
            <person name="Hultmark D."/>
            <person name="Huntley M.A."/>
            <person name="Jaffe D.B."/>
            <person name="Jagadeeshan S."/>
            <person name="Jeck W.R."/>
            <person name="Johnson J."/>
            <person name="Jones C.D."/>
            <person name="Jordan W.C."/>
            <person name="Karpen G.H."/>
            <person name="Kataoka E."/>
            <person name="Keightley P.D."/>
            <person name="Kheradpour P."/>
            <person name="Kirkness E.F."/>
            <person name="Koerich L.B."/>
            <person name="Kristiansen K."/>
            <person name="Kudrna D."/>
            <person name="Kulathinal R.J."/>
            <person name="Kumar S."/>
            <person name="Kwok R."/>
            <person name="Lander E."/>
            <person name="Langley C.H."/>
            <person name="Lapoint R."/>
            <person name="Lazzaro B.P."/>
            <person name="Lee S.J."/>
            <person name="Levesque L."/>
            <person name="Li R."/>
            <person name="Lin C.F."/>
            <person name="Lin M.F."/>
            <person name="Lindblad-Toh K."/>
            <person name="Llopart A."/>
            <person name="Long M."/>
            <person name="Low L."/>
            <person name="Lozovsky E."/>
            <person name="Lu J."/>
            <person name="Luo M."/>
            <person name="Machado C.A."/>
            <person name="Makalowski W."/>
            <person name="Marzo M."/>
            <person name="Matsuda M."/>
            <person name="Matzkin L."/>
            <person name="McAllister B."/>
            <person name="McBride C.S."/>
            <person name="McKernan B."/>
            <person name="McKernan K."/>
            <person name="Mendez-Lago M."/>
            <person name="Minx P."/>
            <person name="Mollenhauer M.U."/>
            <person name="Montooth K."/>
            <person name="Mount S.M."/>
            <person name="Mu X."/>
            <person name="Myers E."/>
            <person name="Negre B."/>
            <person name="Newfeld S."/>
            <person name="Nielsen R."/>
            <person name="Noor M.A."/>
            <person name="O'Grady P."/>
            <person name="Pachter L."/>
            <person name="Papaceit M."/>
            <person name="Parisi M.J."/>
            <person name="Parisi M."/>
            <person name="Parts L."/>
            <person name="Pedersen J.S."/>
            <person name="Pesole G."/>
            <person name="Phillippy A.M."/>
            <person name="Ponting C.P."/>
            <person name="Pop M."/>
            <person name="Porcelli D."/>
            <person name="Powell J.R."/>
            <person name="Prohaska S."/>
            <person name="Pruitt K."/>
            <person name="Puig M."/>
            <person name="Quesneville H."/>
            <person name="Ram K.R."/>
            <person name="Rand D."/>
            <person name="Rasmussen M.D."/>
            <person name="Reed L.K."/>
            <person name="Reenan R."/>
            <person name="Reily A."/>
            <person name="Remington K.A."/>
            <person name="Rieger T.T."/>
            <person name="Ritchie M.G."/>
            <person name="Robin C."/>
            <person name="Rogers Y.H."/>
            <person name="Rohde C."/>
            <person name="Rozas J."/>
            <person name="Rubenfield M.J."/>
            <person name="Ruiz A."/>
            <person name="Russo S."/>
            <person name="Salzberg S.L."/>
            <person name="Sanchez-Gracia A."/>
            <person name="Saranga D.J."/>
            <person name="Sato H."/>
            <person name="Schaeffer S.W."/>
            <person name="Schatz M.C."/>
            <person name="Schlenke T."/>
            <person name="Schwartz R."/>
            <person name="Segarra C."/>
            <person name="Singh R.S."/>
            <person name="Sirot L."/>
            <person name="Sirota M."/>
            <person name="Sisneros N.B."/>
            <person name="Smith C.D."/>
            <person name="Smith T.F."/>
            <person name="Spieth J."/>
            <person name="Stage D.E."/>
            <person name="Stark A."/>
            <person name="Stephan W."/>
            <person name="Strausberg R.L."/>
            <person name="Strempel S."/>
            <person name="Sturgill D."/>
            <person name="Sutton G."/>
            <person name="Sutton G.G."/>
            <person name="Tao W."/>
            <person name="Teichmann S."/>
            <person name="Tobari Y.N."/>
            <person name="Tomimura Y."/>
            <person name="Tsolas J.M."/>
            <person name="Valente V.L."/>
            <person name="Venter E."/>
            <person name="Venter J.C."/>
            <person name="Vicario S."/>
            <person name="Vieira F.G."/>
            <person name="Vilella A.J."/>
            <person name="Villasante A."/>
            <person name="Walenz B."/>
            <person name="Wang J."/>
            <person name="Wasserman M."/>
            <person name="Watts T."/>
            <person name="Wilson D."/>
            <person name="Wilson R.K."/>
            <person name="Wing R.A."/>
            <person name="Wolfner M.F."/>
            <person name="Wong A."/>
            <person name="Wong G.K."/>
            <person name="Wu C.I."/>
            <person name="Wu G."/>
            <person name="Yamamoto D."/>
            <person name="Yang H.P."/>
            <person name="Yang S.P."/>
            <person name="Yorke J.A."/>
            <person name="Yoshida K."/>
            <person name="Zdobnov E."/>
            <person name="Zhang P."/>
            <person name="Zhang Y."/>
            <person name="Zimin A.V."/>
            <person name="Baldwin J."/>
            <person name="Abdouelleil A."/>
            <person name="Abdulkadir J."/>
            <person name="Abebe A."/>
            <person name="Abera B."/>
            <person name="Abreu J."/>
            <person name="Acer S.C."/>
            <person name="Aftuck L."/>
            <person name="Alexander A."/>
            <person name="An P."/>
            <person name="Anderson E."/>
            <person name="Anderson S."/>
            <person name="Arachi H."/>
            <person name="Azer M."/>
            <person name="Bachantsang P."/>
            <person name="Barry A."/>
            <person name="Bayul T."/>
            <person name="Berlin A."/>
            <person name="Bessette D."/>
            <person name="Bloom T."/>
            <person name="Blye J."/>
            <person name="Boguslavskiy L."/>
            <person name="Bonnet C."/>
            <person name="Boukhgalter B."/>
            <person name="Bourzgui I."/>
            <person name="Brown A."/>
            <person name="Cahill P."/>
            <person name="Channer S."/>
            <person name="Cheshatsang Y."/>
            <person name="Chuda L."/>
            <person name="Citroen M."/>
            <person name="Collymore A."/>
            <person name="Cooke P."/>
            <person name="Costello M."/>
            <person name="D'Aco K."/>
            <person name="Daza R."/>
            <person name="De Haan G."/>
            <person name="DeGray S."/>
            <person name="DeMaso C."/>
            <person name="Dhargay N."/>
            <person name="Dooley K."/>
            <person name="Dooley E."/>
            <person name="Doricent M."/>
            <person name="Dorje P."/>
            <person name="Dorjee K."/>
            <person name="Dupes A."/>
            <person name="Elong R."/>
            <person name="Falk J."/>
            <person name="Farina A."/>
            <person name="Faro S."/>
            <person name="Ferguson D."/>
            <person name="Fisher S."/>
            <person name="Foley C.D."/>
            <person name="Franke A."/>
            <person name="Friedrich D."/>
            <person name="Gadbois L."/>
            <person name="Gearin G."/>
            <person name="Gearin C.R."/>
            <person name="Giannoukos G."/>
            <person name="Goode T."/>
            <person name="Graham J."/>
            <person name="Grandbois E."/>
            <person name="Grewal S."/>
            <person name="Gyaltsen K."/>
            <person name="Hafez N."/>
            <person name="Hagos B."/>
            <person name="Hall J."/>
            <person name="Henson C."/>
            <person name="Hollinger A."/>
            <person name="Honan T."/>
            <person name="Huard M.D."/>
            <person name="Hughes L."/>
            <person name="Hurhula B."/>
            <person name="Husby M.E."/>
            <person name="Kamat A."/>
            <person name="Kanga B."/>
            <person name="Kashin S."/>
            <person name="Khazanovich D."/>
            <person name="Kisner P."/>
            <person name="Lance K."/>
            <person name="Lara M."/>
            <person name="Lee W."/>
            <person name="Lennon N."/>
            <person name="Letendre F."/>
            <person name="LeVine R."/>
            <person name="Lipovsky A."/>
            <person name="Liu X."/>
            <person name="Liu J."/>
            <person name="Liu S."/>
            <person name="Lokyitsang T."/>
            <person name="Lokyitsang Y."/>
            <person name="Lubonja R."/>
            <person name="Lui A."/>
            <person name="MacDonald P."/>
            <person name="Magnisalis V."/>
            <person name="Maru K."/>
            <person name="Matthews C."/>
            <person name="McCusker W."/>
            <person name="McDonough S."/>
            <person name="Mehta T."/>
            <person name="Meldrim J."/>
            <person name="Meneus L."/>
            <person name="Mihai O."/>
            <person name="Mihalev A."/>
            <person name="Mihova T."/>
            <person name="Mittelman R."/>
            <person name="Mlenga V."/>
            <person name="Montmayeur A."/>
            <person name="Mulrain L."/>
            <person name="Navidi A."/>
            <person name="Naylor J."/>
            <person name="Negash T."/>
            <person name="Nguyen T."/>
            <person name="Nguyen N."/>
            <person name="Nicol R."/>
            <person name="Norbu C."/>
            <person name="Norbu N."/>
            <person name="Novod N."/>
            <person name="O'Neill B."/>
            <person name="Osman S."/>
            <person name="Markiewicz E."/>
            <person name="Oyono O.L."/>
            <person name="Patti C."/>
            <person name="Phunkhang P."/>
            <person name="Pierre F."/>
            <person name="Priest M."/>
            <person name="Raghuraman S."/>
            <person name="Rege F."/>
            <person name="Reyes R."/>
            <person name="Rise C."/>
            <person name="Rogov P."/>
            <person name="Ross K."/>
            <person name="Ryan E."/>
            <person name="Settipalli S."/>
            <person name="Shea T."/>
            <person name="Sherpa N."/>
            <person name="Shi L."/>
            <person name="Shih D."/>
            <person name="Sparrow T."/>
            <person name="Spaulding J."/>
            <person name="Stalker J."/>
            <person name="Stange-Thomann N."/>
            <person name="Stavropoulos S."/>
            <person name="Stone C."/>
            <person name="Strader C."/>
            <person name="Tesfaye S."/>
            <person name="Thomson T."/>
            <person name="Thoulutsang Y."/>
            <person name="Thoulutsang D."/>
            <person name="Topham K."/>
            <person name="Topping I."/>
            <person name="Tsamla T."/>
            <person name="Vassiliev H."/>
            <person name="Vo A."/>
            <person name="Wangchuk T."/>
            <person name="Wangdi T."/>
            <person name="Weiand M."/>
            <person name="Wilkinson J."/>
            <person name="Wilson A."/>
            <person name="Yadav S."/>
            <person name="Young G."/>
            <person name="Yu Q."/>
            <person name="Zembek L."/>
            <person name="Zhong D."/>
            <person name="Zimmer A."/>
            <person name="Zwirko Z."/>
            <person name="Jaffe D.B."/>
            <person name="Alvarez P."/>
            <person name="Brockman W."/>
            <person name="Butler J."/>
            <person name="Chin C."/>
            <person name="Gnerre S."/>
            <person name="Grabherr M."/>
            <person name="Kleber M."/>
            <person name="Mauceli E."/>
            <person name="MacCallum I."/>
        </authorList>
    </citation>
    <scope>NUCLEOTIDE SEQUENCE [LARGE SCALE GENOMIC DNA]</scope>
    <source>
        <strain evidence="16">Tucson 15287-2541.00</strain>
    </source>
</reference>
<dbReference type="GO" id="GO:0005634">
    <property type="term" value="C:nucleus"/>
    <property type="evidence" value="ECO:0007669"/>
    <property type="project" value="UniProtKB-SubCell"/>
</dbReference>
<feature type="domain" description="C2H2-type" evidence="13">
    <location>
        <begin position="365"/>
        <end position="392"/>
    </location>
</feature>
<keyword evidence="16" id="KW-1185">Reference proteome</keyword>
<dbReference type="SMART" id="SM00355">
    <property type="entry name" value="ZnF_C2H2"/>
    <property type="match status" value="5"/>
</dbReference>
<dbReference type="FunCoup" id="B4JGY5">
    <property type="interactions" value="182"/>
</dbReference>
<feature type="domain" description="C2H2-type" evidence="13">
    <location>
        <begin position="337"/>
        <end position="364"/>
    </location>
</feature>
<dbReference type="PROSITE" id="PS50157">
    <property type="entry name" value="ZINC_FINGER_C2H2_2"/>
    <property type="match status" value="5"/>
</dbReference>
<evidence type="ECO:0000256" key="9">
    <source>
        <dbReference type="ARBA" id="ARBA00023242"/>
    </source>
</evidence>
<name>B4JGY5_DROGR</name>
<dbReference type="GO" id="GO:0045944">
    <property type="term" value="P:positive regulation of transcription by RNA polymerase II"/>
    <property type="evidence" value="ECO:0007669"/>
    <property type="project" value="UniProtKB-ARBA"/>
</dbReference>
<dbReference type="InParanoid" id="B4JGY5"/>
<keyword evidence="7" id="KW-0238">DNA-binding</keyword>
<dbReference type="STRING" id="7222.B4JGY5"/>
<dbReference type="GO" id="GO:0008270">
    <property type="term" value="F:zinc ion binding"/>
    <property type="evidence" value="ECO:0007669"/>
    <property type="project" value="UniProtKB-UniRule"/>
</dbReference>
<dbReference type="PANTHER" id="PTHR16515">
    <property type="entry name" value="PR DOMAIN ZINC FINGER PROTEIN"/>
    <property type="match status" value="1"/>
</dbReference>
<dbReference type="Proteomes" id="UP000001070">
    <property type="component" value="Unassembled WGS sequence"/>
</dbReference>